<evidence type="ECO:0000313" key="2">
    <source>
        <dbReference type="Proteomes" id="UP000001699"/>
    </source>
</evidence>
<dbReference type="AlphaFoldDB" id="B0XZF7"/>
<name>B0XZF7_ASPFC</name>
<gene>
    <name evidence="1" type="ORF">AFUB_044250</name>
</gene>
<dbReference type="HOGENOM" id="CLU_2399259_0_0_1"/>
<evidence type="ECO:0000313" key="1">
    <source>
        <dbReference type="EMBL" id="EDP53253.1"/>
    </source>
</evidence>
<sequence>MVLPPGTLQSDIDQKIFYPDWTLRPGWKVSFVGVSTKRGWEHKFTHKKTGGSFLDVDIIRRRDYWAQMTEDMRQEALASKLAPNMGDGGGFPW</sequence>
<keyword evidence="2" id="KW-1185">Reference proteome</keyword>
<protein>
    <submittedName>
        <fullName evidence="1">Uncharacterized protein</fullName>
    </submittedName>
</protein>
<reference evidence="1 2" key="1">
    <citation type="journal article" date="2008" name="PLoS Genet.">
        <title>Genomic islands in the pathogenic filamentous fungus Aspergillus fumigatus.</title>
        <authorList>
            <person name="Fedorova N.D."/>
            <person name="Khaldi N."/>
            <person name="Joardar V.S."/>
            <person name="Maiti R."/>
            <person name="Amedeo P."/>
            <person name="Anderson M.J."/>
            <person name="Crabtree J."/>
            <person name="Silva J.C."/>
            <person name="Badger J.H."/>
            <person name="Albarraq A."/>
            <person name="Angiuoli S."/>
            <person name="Bussey H."/>
            <person name="Bowyer P."/>
            <person name="Cotty P.J."/>
            <person name="Dyer P.S."/>
            <person name="Egan A."/>
            <person name="Galens K."/>
            <person name="Fraser-Liggett C.M."/>
            <person name="Haas B.J."/>
            <person name="Inman J.M."/>
            <person name="Kent R."/>
            <person name="Lemieux S."/>
            <person name="Malavazi I."/>
            <person name="Orvis J."/>
            <person name="Roemer T."/>
            <person name="Ronning C.M."/>
            <person name="Sundaram J.P."/>
            <person name="Sutton G."/>
            <person name="Turner G."/>
            <person name="Venter J.C."/>
            <person name="White O.R."/>
            <person name="Whitty B.R."/>
            <person name="Youngman P."/>
            <person name="Wolfe K.H."/>
            <person name="Goldman G.H."/>
            <person name="Wortman J.R."/>
            <person name="Jiang B."/>
            <person name="Denning D.W."/>
            <person name="Nierman W.C."/>
        </authorList>
    </citation>
    <scope>NUCLEOTIDE SEQUENCE [LARGE SCALE GENOMIC DNA]</scope>
    <source>
        <strain evidence="2">CBS 144.89 / FGSC A1163 / CEA10</strain>
    </source>
</reference>
<dbReference type="EMBL" id="DS499596">
    <property type="protein sequence ID" value="EDP53253.1"/>
    <property type="molecule type" value="Genomic_DNA"/>
</dbReference>
<proteinExistence type="predicted"/>
<dbReference type="VEuPathDB" id="FungiDB:AFUB_044250"/>
<dbReference type="OrthoDB" id="4485960at2759"/>
<accession>B0XZF7</accession>
<dbReference type="Proteomes" id="UP000001699">
    <property type="component" value="Unassembled WGS sequence"/>
</dbReference>
<organism evidence="1 2">
    <name type="scientific">Aspergillus fumigatus (strain CBS 144.89 / FGSC A1163 / CEA10)</name>
    <name type="common">Neosartorya fumigata</name>
    <dbReference type="NCBI Taxonomy" id="451804"/>
    <lineage>
        <taxon>Eukaryota</taxon>
        <taxon>Fungi</taxon>
        <taxon>Dikarya</taxon>
        <taxon>Ascomycota</taxon>
        <taxon>Pezizomycotina</taxon>
        <taxon>Eurotiomycetes</taxon>
        <taxon>Eurotiomycetidae</taxon>
        <taxon>Eurotiales</taxon>
        <taxon>Aspergillaceae</taxon>
        <taxon>Aspergillus</taxon>
        <taxon>Aspergillus subgen. Fumigati</taxon>
    </lineage>
</organism>